<dbReference type="Gene3D" id="2.40.10.220">
    <property type="entry name" value="predicted glycosyltransferase like domains"/>
    <property type="match status" value="1"/>
</dbReference>
<dbReference type="Pfam" id="PF07238">
    <property type="entry name" value="PilZ"/>
    <property type="match status" value="1"/>
</dbReference>
<feature type="transmembrane region" description="Helical" evidence="11">
    <location>
        <begin position="242"/>
        <end position="263"/>
    </location>
</feature>
<reference evidence="14 15" key="1">
    <citation type="submission" date="2019-03" db="EMBL/GenBank/DDBJ databases">
        <title>Comparative insights into the high quality Complete genome sequence of highly metal resistant Cupriavidus metallidurans strain BS1 isolated from a gold-copper mine.</title>
        <authorList>
            <person name="Mazhar H.S."/>
            <person name="Rensing C."/>
        </authorList>
    </citation>
    <scope>NUCLEOTIDE SEQUENCE [LARGE SCALE GENOMIC DNA]</scope>
    <source>
        <strain evidence="14 15">BS1</strain>
    </source>
</reference>
<dbReference type="CDD" id="cd06421">
    <property type="entry name" value="CESA_CelA_like"/>
    <property type="match status" value="1"/>
</dbReference>
<keyword evidence="3 11" id="KW-0997">Cell inner membrane</keyword>
<comment type="subcellular location">
    <subcellularLocation>
        <location evidence="1">Cell inner membrane</location>
        <topology evidence="1">Multi-pass membrane protein</topology>
    </subcellularLocation>
</comment>
<keyword evidence="7 11" id="KW-0135">Cellulose biosynthesis</keyword>
<comment type="pathway">
    <text evidence="11">Glycan metabolism; bacterial cellulose biosynthesis.</text>
</comment>
<dbReference type="Proteomes" id="UP000253772">
    <property type="component" value="Chromosome c1"/>
</dbReference>
<evidence type="ECO:0000256" key="6">
    <source>
        <dbReference type="ARBA" id="ARBA00022692"/>
    </source>
</evidence>
<gene>
    <name evidence="14" type="primary">bcsA</name>
    <name evidence="14" type="ORF">DDF84_011935</name>
</gene>
<feature type="domain" description="Glycosyltransferase 2-like" evidence="12">
    <location>
        <begin position="288"/>
        <end position="456"/>
    </location>
</feature>
<name>A0A482IRZ7_9BURK</name>
<keyword evidence="4 11" id="KW-0328">Glycosyltransferase</keyword>
<feature type="transmembrane region" description="Helical" evidence="11">
    <location>
        <begin position="208"/>
        <end position="227"/>
    </location>
</feature>
<dbReference type="Pfam" id="PF00535">
    <property type="entry name" value="Glycos_transf_2"/>
    <property type="match status" value="1"/>
</dbReference>
<dbReference type="NCBIfam" id="NF008558">
    <property type="entry name" value="PRK11498.1"/>
    <property type="match status" value="1"/>
</dbReference>
<evidence type="ECO:0000313" key="14">
    <source>
        <dbReference type="EMBL" id="QBP10413.1"/>
    </source>
</evidence>
<evidence type="ECO:0000259" key="13">
    <source>
        <dbReference type="Pfam" id="PF07238"/>
    </source>
</evidence>
<evidence type="ECO:0000313" key="15">
    <source>
        <dbReference type="Proteomes" id="UP000253772"/>
    </source>
</evidence>
<dbReference type="InterPro" id="IPR009875">
    <property type="entry name" value="PilZ_domain"/>
</dbReference>
<evidence type="ECO:0000256" key="3">
    <source>
        <dbReference type="ARBA" id="ARBA00022519"/>
    </source>
</evidence>
<feature type="transmembrane region" description="Helical" evidence="11">
    <location>
        <begin position="184"/>
        <end position="201"/>
    </location>
</feature>
<feature type="domain" description="PilZ" evidence="13">
    <location>
        <begin position="705"/>
        <end position="802"/>
    </location>
</feature>
<dbReference type="UniPathway" id="UPA00694"/>
<sequence length="857" mass="96953">MSARGFSLSELFSGARDRVARALGVTRAANAGNWLLRLFFRPPRPGKRDIPAEWAAQVHRRAMTRLGIGKRQGTGTWMWRLFIRPPRPRFRLAADPRKQRSMTEPERDSWLRRWLDRVLEPVWNTTSRLHHQFLSILPRPDWNRVAYSLESLAAQVGRIPFVLPISMVIAAIATVVIGTTPLTFASQMLMFAVVWAILIVVRRIPGRLATITMIAVSMLMAVRYIWWRSTQTLQFATTTEAVIGYLLYAAECYTWLVLALSYLQTAWPLHRKPKPLPADSSLWPTVDVFIPTYNESLAVVQPTVYAARSMDWPPDKLRVYILDDGHRPAMREFAEAAGVGYITRDNNRHAKAGNINQALPRTSGDYIAIFDCDHIPTRSFLQMTMGEFLDDPKCALVQTPHHFFSPDPFERNFDTFRRVPNEGSLFYGLIQDGNDLWNATFFCGSCAVIKRAPLLEIGGIAVETVTEDSHTALKLHRRGYNSAYLRTVQAAGLATESLSSHIGQRIRWARGMAQIFRLDNPLLGKGLTLFQRLCYSNAMLHFFYGIPRLIFLTMPIAYLYFGLHVINTSALMIMAYVLPYLLIANVTNSRLQGRYRHSFWAEVYESVLAWYIVLPTTVAFINPRAGKFNVTAKGGQIADDYLDWTISKPYLVLLALNVAGLVFGVLRLLFWGTEEPATVLMNMGWATFNLIMLGAAVGVAREARQVRVSHRIPMRVPATLLLPDGRTIACKTENYSMGGLGMVLPIDVPLVEGAPVGVCLSRGSRTYHFPAVVTRNINRHLGVRMDDLSVEREAQLIQCTFGRADAWIDWLDDERVDAPLRSFKEVVEMGYQGLLRLYDAFVDAVELVTARRRSRLP</sequence>
<proteinExistence type="predicted"/>
<keyword evidence="6 11" id="KW-0812">Transmembrane</keyword>
<dbReference type="GO" id="GO:0006011">
    <property type="term" value="P:UDP-alpha-D-glucose metabolic process"/>
    <property type="evidence" value="ECO:0007669"/>
    <property type="project" value="InterPro"/>
</dbReference>
<dbReference type="InterPro" id="IPR001173">
    <property type="entry name" value="Glyco_trans_2-like"/>
</dbReference>
<dbReference type="GO" id="GO:0005886">
    <property type="term" value="C:plasma membrane"/>
    <property type="evidence" value="ECO:0007669"/>
    <property type="project" value="UniProtKB-SubCell"/>
</dbReference>
<keyword evidence="8 11" id="KW-1133">Transmembrane helix</keyword>
<dbReference type="PANTHER" id="PTHR43867">
    <property type="entry name" value="CELLULOSE SYNTHASE CATALYTIC SUBUNIT A [UDP-FORMING]"/>
    <property type="match status" value="1"/>
</dbReference>
<dbReference type="NCBIfam" id="TIGR03030">
    <property type="entry name" value="CelA"/>
    <property type="match status" value="1"/>
</dbReference>
<dbReference type="RefSeq" id="WP_024570387.1">
    <property type="nucleotide sequence ID" value="NZ_CP037900.1"/>
</dbReference>
<keyword evidence="11" id="KW-0973">c-di-GMP</keyword>
<dbReference type="EMBL" id="CP037900">
    <property type="protein sequence ID" value="QBP10413.1"/>
    <property type="molecule type" value="Genomic_DNA"/>
</dbReference>
<dbReference type="InterPro" id="IPR050321">
    <property type="entry name" value="Glycosyltr_2/OpgH_subfam"/>
</dbReference>
<evidence type="ECO:0000256" key="8">
    <source>
        <dbReference type="ARBA" id="ARBA00022989"/>
    </source>
</evidence>
<dbReference type="PANTHER" id="PTHR43867:SF2">
    <property type="entry name" value="CELLULOSE SYNTHASE CATALYTIC SUBUNIT A [UDP-FORMING]"/>
    <property type="match status" value="1"/>
</dbReference>
<dbReference type="GO" id="GO:0016760">
    <property type="term" value="F:cellulose synthase (UDP-forming) activity"/>
    <property type="evidence" value="ECO:0007669"/>
    <property type="project" value="UniProtKB-EC"/>
</dbReference>
<dbReference type="Gene3D" id="3.90.550.10">
    <property type="entry name" value="Spore Coat Polysaccharide Biosynthesis Protein SpsA, Chain A"/>
    <property type="match status" value="1"/>
</dbReference>
<protein>
    <recommendedName>
        <fullName evidence="11">Cellulose synthase catalytic subunit [UDP-forming]</fullName>
        <ecNumber evidence="11">2.4.1.12</ecNumber>
    </recommendedName>
</protein>
<feature type="transmembrane region" description="Helical" evidence="11">
    <location>
        <begin position="683"/>
        <end position="701"/>
    </location>
</feature>
<feature type="transmembrane region" description="Helical" evidence="11">
    <location>
        <begin position="542"/>
        <end position="563"/>
    </location>
</feature>
<evidence type="ECO:0000256" key="7">
    <source>
        <dbReference type="ARBA" id="ARBA00022916"/>
    </source>
</evidence>
<evidence type="ECO:0000256" key="9">
    <source>
        <dbReference type="ARBA" id="ARBA00023136"/>
    </source>
</evidence>
<dbReference type="AlphaFoldDB" id="A0A482IRZ7"/>
<organism evidence="14 15">
    <name type="scientific">Cupriavidus metallidurans</name>
    <dbReference type="NCBI Taxonomy" id="119219"/>
    <lineage>
        <taxon>Bacteria</taxon>
        <taxon>Pseudomonadati</taxon>
        <taxon>Pseudomonadota</taxon>
        <taxon>Betaproteobacteria</taxon>
        <taxon>Burkholderiales</taxon>
        <taxon>Burkholderiaceae</taxon>
        <taxon>Cupriavidus</taxon>
    </lineage>
</organism>
<evidence type="ECO:0000259" key="12">
    <source>
        <dbReference type="Pfam" id="PF00535"/>
    </source>
</evidence>
<comment type="cofactor">
    <cofactor evidence="11">
        <name>Mg(2+)</name>
        <dbReference type="ChEBI" id="CHEBI:18420"/>
    </cofactor>
</comment>
<dbReference type="PRINTS" id="PR01439">
    <property type="entry name" value="CELLSNTHASEA"/>
</dbReference>
<dbReference type="Pfam" id="PF03552">
    <property type="entry name" value="Cellulose_synt"/>
    <property type="match status" value="1"/>
</dbReference>
<feature type="transmembrane region" description="Helical" evidence="11">
    <location>
        <begin position="569"/>
        <end position="587"/>
    </location>
</feature>
<comment type="function">
    <text evidence="11">Catalytic subunit of cellulose synthase. It polymerizes uridine 5'-diphosphate glucose to cellulose.</text>
</comment>
<dbReference type="EC" id="2.4.1.12" evidence="11"/>
<dbReference type="SUPFAM" id="SSF53448">
    <property type="entry name" value="Nucleotide-diphospho-sugar transferases"/>
    <property type="match status" value="1"/>
</dbReference>
<keyword evidence="5 11" id="KW-0808">Transferase</keyword>
<dbReference type="GO" id="GO:0035438">
    <property type="term" value="F:cyclic-di-GMP binding"/>
    <property type="evidence" value="ECO:0007669"/>
    <property type="project" value="InterPro"/>
</dbReference>
<dbReference type="GO" id="GO:0030244">
    <property type="term" value="P:cellulose biosynthetic process"/>
    <property type="evidence" value="ECO:0007669"/>
    <property type="project" value="UniProtKB-KW"/>
</dbReference>
<evidence type="ECO:0000256" key="4">
    <source>
        <dbReference type="ARBA" id="ARBA00022676"/>
    </source>
</evidence>
<evidence type="ECO:0000256" key="2">
    <source>
        <dbReference type="ARBA" id="ARBA00022475"/>
    </source>
</evidence>
<evidence type="ECO:0000256" key="10">
    <source>
        <dbReference type="ARBA" id="ARBA00048682"/>
    </source>
</evidence>
<feature type="transmembrane region" description="Helical" evidence="11">
    <location>
        <begin position="159"/>
        <end position="178"/>
    </location>
</feature>
<dbReference type="OrthoDB" id="9806824at2"/>
<evidence type="ECO:0000256" key="5">
    <source>
        <dbReference type="ARBA" id="ARBA00022679"/>
    </source>
</evidence>
<keyword evidence="9 11" id="KW-0472">Membrane</keyword>
<dbReference type="InterPro" id="IPR003919">
    <property type="entry name" value="Cell_synth_A"/>
</dbReference>
<feature type="transmembrane region" description="Helical" evidence="11">
    <location>
        <begin position="650"/>
        <end position="671"/>
    </location>
</feature>
<accession>A0A482IRZ7</accession>
<dbReference type="SUPFAM" id="SSF141371">
    <property type="entry name" value="PilZ domain-like"/>
    <property type="match status" value="1"/>
</dbReference>
<dbReference type="InterPro" id="IPR029044">
    <property type="entry name" value="Nucleotide-diphossugar_trans"/>
</dbReference>
<dbReference type="InterPro" id="IPR005150">
    <property type="entry name" value="Cellulose_synth"/>
</dbReference>
<evidence type="ECO:0000256" key="1">
    <source>
        <dbReference type="ARBA" id="ARBA00004429"/>
    </source>
</evidence>
<comment type="catalytic activity">
    <reaction evidence="10 11">
        <text>[(1-&gt;4)-beta-D-glucosyl](n) + UDP-alpha-D-glucose = [(1-&gt;4)-beta-D-glucosyl](n+1) + UDP + H(+)</text>
        <dbReference type="Rhea" id="RHEA:19929"/>
        <dbReference type="Rhea" id="RHEA-COMP:10033"/>
        <dbReference type="Rhea" id="RHEA-COMP:10034"/>
        <dbReference type="ChEBI" id="CHEBI:15378"/>
        <dbReference type="ChEBI" id="CHEBI:18246"/>
        <dbReference type="ChEBI" id="CHEBI:58223"/>
        <dbReference type="ChEBI" id="CHEBI:58885"/>
        <dbReference type="EC" id="2.4.1.12"/>
    </reaction>
</comment>
<keyword evidence="2 11" id="KW-1003">Cell membrane</keyword>
<evidence type="ECO:0000256" key="11">
    <source>
        <dbReference type="RuleBase" id="RU365020"/>
    </source>
</evidence>